<feature type="signal peptide" evidence="2">
    <location>
        <begin position="1"/>
        <end position="20"/>
    </location>
</feature>
<name>A0ABY2DKZ9_9ACTN</name>
<feature type="region of interest" description="Disordered" evidence="1">
    <location>
        <begin position="21"/>
        <end position="40"/>
    </location>
</feature>
<keyword evidence="5" id="KW-1185">Reference proteome</keyword>
<dbReference type="EMBL" id="SMKE01000062">
    <property type="protein sequence ID" value="TDC01204.1"/>
    <property type="molecule type" value="Genomic_DNA"/>
</dbReference>
<dbReference type="Pfam" id="PF13845">
    <property type="entry name" value="Septum_form"/>
    <property type="match status" value="1"/>
</dbReference>
<gene>
    <name evidence="4" type="ORF">E1091_03325</name>
</gene>
<organism evidence="4 5">
    <name type="scientific">Micromonospora fluostatini</name>
    <dbReference type="NCBI Taxonomy" id="1629071"/>
    <lineage>
        <taxon>Bacteria</taxon>
        <taxon>Bacillati</taxon>
        <taxon>Actinomycetota</taxon>
        <taxon>Actinomycetes</taxon>
        <taxon>Micromonosporales</taxon>
        <taxon>Micromonosporaceae</taxon>
        <taxon>Micromonospora</taxon>
    </lineage>
</organism>
<comment type="caution">
    <text evidence="4">The sequence shown here is derived from an EMBL/GenBank/DDBJ whole genome shotgun (WGS) entry which is preliminary data.</text>
</comment>
<proteinExistence type="predicted"/>
<dbReference type="PROSITE" id="PS51257">
    <property type="entry name" value="PROKAR_LIPOPROTEIN"/>
    <property type="match status" value="1"/>
</dbReference>
<reference evidence="4 5" key="1">
    <citation type="submission" date="2019-02" db="EMBL/GenBank/DDBJ databases">
        <title>Draft genome sequences of novel Actinobacteria.</title>
        <authorList>
            <person name="Sahin N."/>
            <person name="Ay H."/>
            <person name="Saygin H."/>
        </authorList>
    </citation>
    <scope>NUCLEOTIDE SEQUENCE [LARGE SCALE GENOMIC DNA]</scope>
    <source>
        <strain evidence="4 5">JCM 30529</strain>
    </source>
</reference>
<evidence type="ECO:0000313" key="5">
    <source>
        <dbReference type="Proteomes" id="UP000295626"/>
    </source>
</evidence>
<evidence type="ECO:0000313" key="4">
    <source>
        <dbReference type="EMBL" id="TDC01204.1"/>
    </source>
</evidence>
<feature type="chain" id="PRO_5045581870" description="Septum formation-related domain-containing protein" evidence="2">
    <location>
        <begin position="21"/>
        <end position="291"/>
    </location>
</feature>
<dbReference type="InterPro" id="IPR026004">
    <property type="entry name" value="Septum_form"/>
</dbReference>
<accession>A0ABY2DKZ9</accession>
<evidence type="ECO:0000256" key="2">
    <source>
        <dbReference type="SAM" id="SignalP"/>
    </source>
</evidence>
<sequence>MRRRLGLATLGILVATTLTSCGTPESTAGAPTESASPTGAAEPFVPEAGVCHPEVETVGYRALYTVVDCAKVHRTETVHVGTFTGQHADRLAPPPPGSDPMRAAFDDCDTRTAAFVGADWRNGLMTIQVVVPEPRDWTAGSRWYRCDVFTLPALDGVAGYAPADLAVERAGTLRGALTKPSPLAHGCFYEDKYKTLEPIPCTKRHRFEYVGVWTAPDGPYEQVNDDPDAIHDECGTVVADYVAKAPEATFPREIGTAYRFPSPQAWERGDRGIRCFYWSPERNRTRSLLKG</sequence>
<evidence type="ECO:0000256" key="1">
    <source>
        <dbReference type="SAM" id="MobiDB-lite"/>
    </source>
</evidence>
<feature type="domain" description="Septum formation-related" evidence="3">
    <location>
        <begin position="48"/>
        <end position="275"/>
    </location>
</feature>
<evidence type="ECO:0000259" key="3">
    <source>
        <dbReference type="Pfam" id="PF13845"/>
    </source>
</evidence>
<protein>
    <recommendedName>
        <fullName evidence="3">Septum formation-related domain-containing protein</fullName>
    </recommendedName>
</protein>
<dbReference type="Proteomes" id="UP000295626">
    <property type="component" value="Unassembled WGS sequence"/>
</dbReference>
<keyword evidence="2" id="KW-0732">Signal</keyword>